<dbReference type="PATRIC" id="fig|1073571.4.peg.2331"/>
<evidence type="ECO:0000313" key="1">
    <source>
        <dbReference type="EMBL" id="CQR54610.1"/>
    </source>
</evidence>
<dbReference type="KEGG" id="pri:PRIO_2201"/>
<gene>
    <name evidence="1" type="ORF">PRIO_2201</name>
</gene>
<evidence type="ECO:0000313" key="2">
    <source>
        <dbReference type="Proteomes" id="UP000033163"/>
    </source>
</evidence>
<name>A0A0E4H8L2_9BACL</name>
<sequence>MIKGIFETHINVSDYAKSAQFYEKIARRSAFT</sequence>
<proteinExistence type="predicted"/>
<accession>A0A0E4H8L2</accession>
<protein>
    <submittedName>
        <fullName evidence="1">Uncharacterized protein</fullName>
    </submittedName>
</protein>
<dbReference type="HOGENOM" id="CLU_3390578_0_0_9"/>
<dbReference type="EMBL" id="LN831776">
    <property type="protein sequence ID" value="CQR54610.1"/>
    <property type="molecule type" value="Genomic_DNA"/>
</dbReference>
<dbReference type="AlphaFoldDB" id="A0A0E4H8L2"/>
<dbReference type="Proteomes" id="UP000033163">
    <property type="component" value="Chromosome I"/>
</dbReference>
<organism evidence="1 2">
    <name type="scientific">Paenibacillus riograndensis SBR5</name>
    <dbReference type="NCBI Taxonomy" id="1073571"/>
    <lineage>
        <taxon>Bacteria</taxon>
        <taxon>Bacillati</taxon>
        <taxon>Bacillota</taxon>
        <taxon>Bacilli</taxon>
        <taxon>Bacillales</taxon>
        <taxon>Paenibacillaceae</taxon>
        <taxon>Paenibacillus</taxon>
        <taxon>Paenibacillus sonchi group</taxon>
    </lineage>
</organism>
<reference evidence="2" key="1">
    <citation type="submission" date="2015-03" db="EMBL/GenBank/DDBJ databases">
        <authorList>
            <person name="Wibberg D."/>
        </authorList>
    </citation>
    <scope>NUCLEOTIDE SEQUENCE [LARGE SCALE GENOMIC DNA]</scope>
</reference>